<organism evidence="2 4">
    <name type="scientific">Sulfodiicoccus acidiphilus</name>
    <dbReference type="NCBI Taxonomy" id="1670455"/>
    <lineage>
        <taxon>Archaea</taxon>
        <taxon>Thermoproteota</taxon>
        <taxon>Thermoprotei</taxon>
        <taxon>Sulfolobales</taxon>
        <taxon>Sulfolobaceae</taxon>
        <taxon>Sulfodiicoccus</taxon>
    </lineage>
</organism>
<dbReference type="Gene3D" id="3.40.50.1950">
    <property type="entry name" value="Flavin prenyltransferase-like"/>
    <property type="match status" value="1"/>
</dbReference>
<dbReference type="InterPro" id="IPR003382">
    <property type="entry name" value="Flavoprotein"/>
</dbReference>
<dbReference type="AlphaFoldDB" id="A0A348B770"/>
<sequence length="78" mass="8543">MYTREAIKVAKVENDIGLENDLRKVADEIYSEGEIEAPTSSSSYRVDAMSIVPCSIRTLAEVTSGITLTYSVEPLPAF</sequence>
<dbReference type="KEGG" id="sacd:HS1genome_2411"/>
<dbReference type="EMBL" id="AP018553">
    <property type="protein sequence ID" value="BBD74022.1"/>
    <property type="molecule type" value="Genomic_DNA"/>
</dbReference>
<reference evidence="3" key="4">
    <citation type="submission" date="2020-09" db="EMBL/GenBank/DDBJ databases">
        <authorList>
            <person name="Sun Q."/>
            <person name="Ohkuma M."/>
        </authorList>
    </citation>
    <scope>NUCLEOTIDE SEQUENCE</scope>
    <source>
        <strain evidence="3">JCM 31740</strain>
    </source>
</reference>
<proteinExistence type="predicted"/>
<feature type="domain" description="Flavoprotein" evidence="1">
    <location>
        <begin position="2"/>
        <end position="69"/>
    </location>
</feature>
<dbReference type="SUPFAM" id="SSF52507">
    <property type="entry name" value="Homo-oligomeric flavin-containing Cys decarboxylases, HFCD"/>
    <property type="match status" value="1"/>
</dbReference>
<name>A0A348B770_9CREN</name>
<evidence type="ECO:0000313" key="4">
    <source>
        <dbReference type="Proteomes" id="UP000276741"/>
    </source>
</evidence>
<dbReference type="EMBL" id="BMQS01000001">
    <property type="protein sequence ID" value="GGT87108.1"/>
    <property type="molecule type" value="Genomic_DNA"/>
</dbReference>
<dbReference type="InterPro" id="IPR036551">
    <property type="entry name" value="Flavin_trans-like"/>
</dbReference>
<evidence type="ECO:0000313" key="2">
    <source>
        <dbReference type="EMBL" id="BBD74022.1"/>
    </source>
</evidence>
<dbReference type="GeneID" id="69060132"/>
<dbReference type="RefSeq" id="WP_308423709.1">
    <property type="nucleotide sequence ID" value="NZ_AP018553.1"/>
</dbReference>
<reference evidence="3" key="1">
    <citation type="journal article" date="2014" name="Int. J. Syst. Evol. Microbiol.">
        <title>Complete genome sequence of Corynebacterium casei LMG S-19264T (=DSM 44701T), isolated from a smear-ripened cheese.</title>
        <authorList>
            <consortium name="US DOE Joint Genome Institute (JGI-PGF)"/>
            <person name="Walter F."/>
            <person name="Albersmeier A."/>
            <person name="Kalinowski J."/>
            <person name="Ruckert C."/>
        </authorList>
    </citation>
    <scope>NUCLEOTIDE SEQUENCE</scope>
    <source>
        <strain evidence="3">JCM 31740</strain>
    </source>
</reference>
<dbReference type="GO" id="GO:0003824">
    <property type="term" value="F:catalytic activity"/>
    <property type="evidence" value="ECO:0007669"/>
    <property type="project" value="InterPro"/>
</dbReference>
<keyword evidence="4" id="KW-1185">Reference proteome</keyword>
<reference evidence="4" key="2">
    <citation type="submission" date="2018-04" db="EMBL/GenBank/DDBJ databases">
        <title>Complete genome sequence of Sulfodiicoccus acidiphilus strain HS-1.</title>
        <authorList>
            <person name="Sakai H.D."/>
            <person name="Kurosawa N."/>
        </authorList>
    </citation>
    <scope>NUCLEOTIDE SEQUENCE [LARGE SCALE GENOMIC DNA]</scope>
    <source>
        <strain evidence="4">HS-1</strain>
    </source>
</reference>
<evidence type="ECO:0000313" key="3">
    <source>
        <dbReference type="EMBL" id="GGT87108.1"/>
    </source>
</evidence>
<protein>
    <recommendedName>
        <fullName evidence="1">Flavoprotein domain-containing protein</fullName>
    </recommendedName>
</protein>
<dbReference type="Proteomes" id="UP000276741">
    <property type="component" value="Chromosome"/>
</dbReference>
<dbReference type="Pfam" id="PF02441">
    <property type="entry name" value="Flavoprotein"/>
    <property type="match status" value="1"/>
</dbReference>
<reference evidence="2" key="3">
    <citation type="journal article" date="2019" name="BMC Res. Notes">
        <title>Complete genome sequence of the Sulfodiicoccus acidiphilus strain HS-1T, the first crenarchaeon that lacks polB3, isolated from an acidic hot spring in Ohwaku-dani, Hakone, Japan.</title>
        <authorList>
            <person name="Sakai H.D."/>
            <person name="Kurosawa N."/>
        </authorList>
    </citation>
    <scope>NUCLEOTIDE SEQUENCE</scope>
    <source>
        <strain evidence="2">HS-1</strain>
    </source>
</reference>
<evidence type="ECO:0000259" key="1">
    <source>
        <dbReference type="Pfam" id="PF02441"/>
    </source>
</evidence>
<dbReference type="Proteomes" id="UP000616143">
    <property type="component" value="Unassembled WGS sequence"/>
</dbReference>
<gene>
    <name evidence="3" type="ORF">GCM10007116_01440</name>
    <name evidence="2" type="ORF">HS1genome_2411</name>
</gene>
<accession>A0A348B770</accession>